<accession>A0A6L7GK69</accession>
<dbReference type="PANTHER" id="PTHR43685">
    <property type="entry name" value="GLYCOSYLTRANSFERASE"/>
    <property type="match status" value="1"/>
</dbReference>
<sequence length="322" mass="36200">MLGATITGLTDEAQTEVEVQRLSVCVPLFNSADTVTKCLESVLSQTYENFECLVVDNASTDGTAERVREFDDPRIRLVRNEHNVGLVGNHNRCIELARGSVVQFVHGDDWLLPHCLERLLPYFDDPQVGLAFAPRTVESDDTEWKAHFSRLETPLSPLAAVNDGQELIRRHLAAGGGGNPIGEPTAVMVRRETLIEAGGFRADVPQLQDIDAWLRVMTLGDVAYVDEPLTVRWHHAGSETDIHQGAPSIDRMWVMTGLMQRPELDNSLRRRAVNLWLRSLWHVPEDLMRNRKDQRLALIKRLGRQLTATARRRPLTFSATSS</sequence>
<evidence type="ECO:0000259" key="1">
    <source>
        <dbReference type="Pfam" id="PF00535"/>
    </source>
</evidence>
<feature type="domain" description="Glycosyltransferase 2-like" evidence="1">
    <location>
        <begin position="23"/>
        <end position="151"/>
    </location>
</feature>
<keyword evidence="2" id="KW-0808">Transferase</keyword>
<protein>
    <submittedName>
        <fullName evidence="2">Glycosyltransferase</fullName>
    </submittedName>
</protein>
<gene>
    <name evidence="2" type="ORF">GIY30_02840</name>
</gene>
<dbReference type="InterPro" id="IPR029044">
    <property type="entry name" value="Nucleotide-diphossugar_trans"/>
</dbReference>
<dbReference type="Gene3D" id="3.90.550.10">
    <property type="entry name" value="Spore Coat Polysaccharide Biosynthesis Protein SpsA, Chain A"/>
    <property type="match status" value="1"/>
</dbReference>
<dbReference type="AlphaFoldDB" id="A0A6L7GK69"/>
<dbReference type="Proteomes" id="UP000475545">
    <property type="component" value="Unassembled WGS sequence"/>
</dbReference>
<organism evidence="2 3">
    <name type="scientific">Gordonia mangrovi</name>
    <dbReference type="NCBI Taxonomy" id="2665643"/>
    <lineage>
        <taxon>Bacteria</taxon>
        <taxon>Bacillati</taxon>
        <taxon>Actinomycetota</taxon>
        <taxon>Actinomycetes</taxon>
        <taxon>Mycobacteriales</taxon>
        <taxon>Gordoniaceae</taxon>
        <taxon>Gordonia</taxon>
    </lineage>
</organism>
<evidence type="ECO:0000313" key="3">
    <source>
        <dbReference type="Proteomes" id="UP000475545"/>
    </source>
</evidence>
<keyword evidence="3" id="KW-1185">Reference proteome</keyword>
<comment type="caution">
    <text evidence="2">The sequence shown here is derived from an EMBL/GenBank/DDBJ whole genome shotgun (WGS) entry which is preliminary data.</text>
</comment>
<proteinExistence type="predicted"/>
<dbReference type="Pfam" id="PF00535">
    <property type="entry name" value="Glycos_transf_2"/>
    <property type="match status" value="1"/>
</dbReference>
<dbReference type="PANTHER" id="PTHR43685:SF11">
    <property type="entry name" value="GLYCOSYLTRANSFERASE TAGX-RELATED"/>
    <property type="match status" value="1"/>
</dbReference>
<dbReference type="SUPFAM" id="SSF53448">
    <property type="entry name" value="Nucleotide-diphospho-sugar transferases"/>
    <property type="match status" value="1"/>
</dbReference>
<dbReference type="EMBL" id="WMBR01000001">
    <property type="protein sequence ID" value="MXP20296.1"/>
    <property type="molecule type" value="Genomic_DNA"/>
</dbReference>
<name>A0A6L7GK69_9ACTN</name>
<dbReference type="InterPro" id="IPR001173">
    <property type="entry name" value="Glyco_trans_2-like"/>
</dbReference>
<dbReference type="GO" id="GO:0016740">
    <property type="term" value="F:transferase activity"/>
    <property type="evidence" value="ECO:0007669"/>
    <property type="project" value="UniProtKB-KW"/>
</dbReference>
<evidence type="ECO:0000313" key="2">
    <source>
        <dbReference type="EMBL" id="MXP20296.1"/>
    </source>
</evidence>
<reference evidence="2 3" key="1">
    <citation type="submission" date="2019-11" db="EMBL/GenBank/DDBJ databases">
        <title>Gordonia sp. nov., a novel actinobacterium isolated from mangrove soil in Hainan.</title>
        <authorList>
            <person name="Huang X."/>
            <person name="Xie Y."/>
            <person name="Chu X."/>
            <person name="Xiao K."/>
        </authorList>
    </citation>
    <scope>NUCLEOTIDE SEQUENCE [LARGE SCALE GENOMIC DNA]</scope>
    <source>
        <strain evidence="2 3">HNM0687</strain>
    </source>
</reference>
<dbReference type="CDD" id="cd00761">
    <property type="entry name" value="Glyco_tranf_GTA_type"/>
    <property type="match status" value="1"/>
</dbReference>
<dbReference type="InterPro" id="IPR050834">
    <property type="entry name" value="Glycosyltransf_2"/>
</dbReference>